<evidence type="ECO:0000256" key="2">
    <source>
        <dbReference type="SAM" id="SignalP"/>
    </source>
</evidence>
<dbReference type="InterPro" id="IPR036182">
    <property type="entry name" value="PCuAC_sf"/>
</dbReference>
<dbReference type="OrthoDB" id="9796962at2"/>
<dbReference type="Gene3D" id="2.60.40.1890">
    <property type="entry name" value="PCu(A)C copper chaperone"/>
    <property type="match status" value="1"/>
</dbReference>
<dbReference type="InterPro" id="IPR007410">
    <property type="entry name" value="LpqE-like"/>
</dbReference>
<dbReference type="Pfam" id="PF04314">
    <property type="entry name" value="PCuAC"/>
    <property type="match status" value="1"/>
</dbReference>
<dbReference type="EMBL" id="FNYD01000002">
    <property type="protein sequence ID" value="SEI71667.1"/>
    <property type="molecule type" value="Genomic_DNA"/>
</dbReference>
<dbReference type="PANTHER" id="PTHR36302:SF1">
    <property type="entry name" value="COPPER CHAPERONE PCU(A)C"/>
    <property type="match status" value="1"/>
</dbReference>
<feature type="signal peptide" evidence="2">
    <location>
        <begin position="1"/>
        <end position="22"/>
    </location>
</feature>
<sequence>MSFKSMLLAACASLTLAGAALAGNAIEIEDAYARSSGANAKAGAAFMVLDNTGDEDDRLIAVRSDVAARVELHTHKDMGDGVMKMMEVEDGFVIPAGGSHALARGGDHVMFMGLKQPFEQGAMLPVTLVFEKAGEHEIEIPVDLERKAGHGMTSGDIKRGETEPDS</sequence>
<evidence type="ECO:0000313" key="3">
    <source>
        <dbReference type="EMBL" id="SEI71667.1"/>
    </source>
</evidence>
<dbReference type="InterPro" id="IPR058248">
    <property type="entry name" value="Lxx211020-like"/>
</dbReference>
<proteinExistence type="predicted"/>
<organism evidence="3 4">
    <name type="scientific">Cribrihabitans marinus</name>
    <dbReference type="NCBI Taxonomy" id="1227549"/>
    <lineage>
        <taxon>Bacteria</taxon>
        <taxon>Pseudomonadati</taxon>
        <taxon>Pseudomonadota</taxon>
        <taxon>Alphaproteobacteria</taxon>
        <taxon>Rhodobacterales</taxon>
        <taxon>Paracoccaceae</taxon>
        <taxon>Cribrihabitans</taxon>
    </lineage>
</organism>
<gene>
    <name evidence="3" type="ORF">SAMN05444007_102193</name>
</gene>
<evidence type="ECO:0000313" key="4">
    <source>
        <dbReference type="Proteomes" id="UP000199379"/>
    </source>
</evidence>
<keyword evidence="4" id="KW-1185">Reference proteome</keyword>
<reference evidence="3 4" key="1">
    <citation type="submission" date="2016-10" db="EMBL/GenBank/DDBJ databases">
        <authorList>
            <person name="de Groot N.N."/>
        </authorList>
    </citation>
    <scope>NUCLEOTIDE SEQUENCE [LARGE SCALE GENOMIC DNA]</scope>
    <source>
        <strain evidence="3 4">DSM 29340</strain>
    </source>
</reference>
<feature type="region of interest" description="Disordered" evidence="1">
    <location>
        <begin position="146"/>
        <end position="166"/>
    </location>
</feature>
<evidence type="ECO:0008006" key="5">
    <source>
        <dbReference type="Google" id="ProtNLM"/>
    </source>
</evidence>
<dbReference type="RefSeq" id="WP_092362563.1">
    <property type="nucleotide sequence ID" value="NZ_BMGV01000002.1"/>
</dbReference>
<dbReference type="STRING" id="1227549.SAMN05444007_102193"/>
<accession>A0A1H6T3K0</accession>
<protein>
    <recommendedName>
        <fullName evidence="5">Copper(I)-binding protein</fullName>
    </recommendedName>
</protein>
<dbReference type="SUPFAM" id="SSF110087">
    <property type="entry name" value="DR1885-like metal-binding protein"/>
    <property type="match status" value="1"/>
</dbReference>
<keyword evidence="2" id="KW-0732">Signal</keyword>
<dbReference type="AlphaFoldDB" id="A0A1H6T3K0"/>
<feature type="compositionally biased region" description="Basic and acidic residues" evidence="1">
    <location>
        <begin position="156"/>
        <end position="166"/>
    </location>
</feature>
<feature type="chain" id="PRO_5011542099" description="Copper(I)-binding protein" evidence="2">
    <location>
        <begin position="23"/>
        <end position="166"/>
    </location>
</feature>
<dbReference type="PANTHER" id="PTHR36302">
    <property type="entry name" value="BLR7088 PROTEIN"/>
    <property type="match status" value="1"/>
</dbReference>
<name>A0A1H6T3K0_9RHOB</name>
<dbReference type="Proteomes" id="UP000199379">
    <property type="component" value="Unassembled WGS sequence"/>
</dbReference>
<evidence type="ECO:0000256" key="1">
    <source>
        <dbReference type="SAM" id="MobiDB-lite"/>
    </source>
</evidence>